<evidence type="ECO:0000313" key="2">
    <source>
        <dbReference type="Proteomes" id="UP000746690"/>
    </source>
</evidence>
<dbReference type="RefSeq" id="WP_169672089.1">
    <property type="nucleotide sequence ID" value="NZ_JABBHF010000004.1"/>
</dbReference>
<proteinExistence type="predicted"/>
<dbReference type="Proteomes" id="UP000746690">
    <property type="component" value="Unassembled WGS sequence"/>
</dbReference>
<protein>
    <submittedName>
        <fullName evidence="1">Uncharacterized protein</fullName>
    </submittedName>
</protein>
<gene>
    <name evidence="1" type="ORF">HHX25_08355</name>
</gene>
<reference evidence="1 2" key="1">
    <citation type="submission" date="2020-04" db="EMBL/GenBank/DDBJ databases">
        <title>A Flavivirga sp. nov.</title>
        <authorList>
            <person name="Sun X."/>
        </authorList>
    </citation>
    <scope>NUCLEOTIDE SEQUENCE [LARGE SCALE GENOMIC DNA]</scope>
    <source>
        <strain evidence="1 2">Y03</strain>
    </source>
</reference>
<organism evidence="1 2">
    <name type="scientific">Flavivirga algicola</name>
    <dbReference type="NCBI Taxonomy" id="2729136"/>
    <lineage>
        <taxon>Bacteria</taxon>
        <taxon>Pseudomonadati</taxon>
        <taxon>Bacteroidota</taxon>
        <taxon>Flavobacteriia</taxon>
        <taxon>Flavobacteriales</taxon>
        <taxon>Flavobacteriaceae</taxon>
        <taxon>Flavivirga</taxon>
    </lineage>
</organism>
<sequence>MTQLLLIILFIPMELFMYFNNEKIEVPWKDSVFKRVFNEKPTIGSGSVTGKETVRIITEILFPQNKASYSLEKTSGFG</sequence>
<name>A0ABX1RXW3_9FLAO</name>
<keyword evidence="2" id="KW-1185">Reference proteome</keyword>
<dbReference type="EMBL" id="JABBHF010000004">
    <property type="protein sequence ID" value="NMH87513.1"/>
    <property type="molecule type" value="Genomic_DNA"/>
</dbReference>
<comment type="caution">
    <text evidence="1">The sequence shown here is derived from an EMBL/GenBank/DDBJ whole genome shotgun (WGS) entry which is preliminary data.</text>
</comment>
<evidence type="ECO:0000313" key="1">
    <source>
        <dbReference type="EMBL" id="NMH87513.1"/>
    </source>
</evidence>
<accession>A0ABX1RXW3</accession>